<evidence type="ECO:0000256" key="1">
    <source>
        <dbReference type="SAM" id="MobiDB-lite"/>
    </source>
</evidence>
<accession>A0A0C3Q7V6</accession>
<dbReference type="HOGENOM" id="CLU_577710_0_0_1"/>
<reference evidence="2 3" key="1">
    <citation type="submission" date="2014-04" db="EMBL/GenBank/DDBJ databases">
        <authorList>
            <consortium name="DOE Joint Genome Institute"/>
            <person name="Kuo A."/>
            <person name="Girlanda M."/>
            <person name="Perotto S."/>
            <person name="Kohler A."/>
            <person name="Nagy L.G."/>
            <person name="Floudas D."/>
            <person name="Copeland A."/>
            <person name="Barry K.W."/>
            <person name="Cichocki N."/>
            <person name="Veneault-Fourrey C."/>
            <person name="LaButti K."/>
            <person name="Lindquist E.A."/>
            <person name="Lipzen A."/>
            <person name="Lundell T."/>
            <person name="Morin E."/>
            <person name="Murat C."/>
            <person name="Sun H."/>
            <person name="Tunlid A."/>
            <person name="Henrissat B."/>
            <person name="Grigoriev I.V."/>
            <person name="Hibbett D.S."/>
            <person name="Martin F."/>
            <person name="Nordberg H.P."/>
            <person name="Cantor M.N."/>
            <person name="Hua S.X."/>
        </authorList>
    </citation>
    <scope>NUCLEOTIDE SEQUENCE [LARGE SCALE GENOMIC DNA]</scope>
    <source>
        <strain evidence="2 3">MUT 4182</strain>
    </source>
</reference>
<keyword evidence="3" id="KW-1185">Reference proteome</keyword>
<evidence type="ECO:0000313" key="3">
    <source>
        <dbReference type="Proteomes" id="UP000054248"/>
    </source>
</evidence>
<sequence length="473" mass="52840">MKGARIWIVNPSTGPHPEPLGAPELDYDSKGGFGTDEKLELSEKSQAAKAKTDALEDQSSGAQTSGQGSSEETEKKKQKFKLIDPGAVPGHYYVKRIKTKMYALYEGAGPDDEFAGSRKVIDISGEGFFNKKSSYTEVLGQCRHARMYGVPPWYSCDRELQDFEGNLWLFHTKAPTWTDDIEIKRRSDGVDIAFFELAAWSFTGIGILDIKVALSPEIFYLMLSAWYQIQYDGFMKGVRFWIVDASTGPHPEPLGAPELDYDSKEDLETDEKLEPGEKSQDANAKSGAETSAQGSSKEKEKKKTQKFKLIDPGAVPGHYYVKRIKAGAYALYEGAGPDDEFAGSRKLMDIGGEGFFSKKSSYTEVSGQARHARMYGVPPWYSCDRELEDFEGNLWLLHTKAPTWYDDIEIKRKSDGADVAFFDLAAWSFSGLGILDVKVPLTPDIFYLVLSAWYVKNNEDMHRRRAARSRGAS</sequence>
<feature type="compositionally biased region" description="Basic and acidic residues" evidence="1">
    <location>
        <begin position="261"/>
        <end position="280"/>
    </location>
</feature>
<protein>
    <submittedName>
        <fullName evidence="2">Uncharacterized protein</fullName>
    </submittedName>
</protein>
<evidence type="ECO:0000313" key="2">
    <source>
        <dbReference type="EMBL" id="KIO25765.1"/>
    </source>
</evidence>
<dbReference type="Proteomes" id="UP000054248">
    <property type="component" value="Unassembled WGS sequence"/>
</dbReference>
<feature type="region of interest" description="Disordered" evidence="1">
    <location>
        <begin position="251"/>
        <end position="307"/>
    </location>
</feature>
<dbReference type="AlphaFoldDB" id="A0A0C3Q7V6"/>
<reference evidence="3" key="2">
    <citation type="submission" date="2015-01" db="EMBL/GenBank/DDBJ databases">
        <title>Evolutionary Origins and Diversification of the Mycorrhizal Mutualists.</title>
        <authorList>
            <consortium name="DOE Joint Genome Institute"/>
            <consortium name="Mycorrhizal Genomics Consortium"/>
            <person name="Kohler A."/>
            <person name="Kuo A."/>
            <person name="Nagy L.G."/>
            <person name="Floudas D."/>
            <person name="Copeland A."/>
            <person name="Barry K.W."/>
            <person name="Cichocki N."/>
            <person name="Veneault-Fourrey C."/>
            <person name="LaButti K."/>
            <person name="Lindquist E.A."/>
            <person name="Lipzen A."/>
            <person name="Lundell T."/>
            <person name="Morin E."/>
            <person name="Murat C."/>
            <person name="Riley R."/>
            <person name="Ohm R."/>
            <person name="Sun H."/>
            <person name="Tunlid A."/>
            <person name="Henrissat B."/>
            <person name="Grigoriev I.V."/>
            <person name="Hibbett D.S."/>
            <person name="Martin F."/>
        </authorList>
    </citation>
    <scope>NUCLEOTIDE SEQUENCE [LARGE SCALE GENOMIC DNA]</scope>
    <source>
        <strain evidence="3">MUT 4182</strain>
    </source>
</reference>
<proteinExistence type="predicted"/>
<feature type="region of interest" description="Disordered" evidence="1">
    <location>
        <begin position="1"/>
        <end position="81"/>
    </location>
</feature>
<gene>
    <name evidence="2" type="ORF">M407DRAFT_24923</name>
</gene>
<organism evidence="2 3">
    <name type="scientific">Tulasnella calospora MUT 4182</name>
    <dbReference type="NCBI Taxonomy" id="1051891"/>
    <lineage>
        <taxon>Eukaryota</taxon>
        <taxon>Fungi</taxon>
        <taxon>Dikarya</taxon>
        <taxon>Basidiomycota</taxon>
        <taxon>Agaricomycotina</taxon>
        <taxon>Agaricomycetes</taxon>
        <taxon>Cantharellales</taxon>
        <taxon>Tulasnellaceae</taxon>
        <taxon>Tulasnella</taxon>
    </lineage>
</organism>
<feature type="compositionally biased region" description="Low complexity" evidence="1">
    <location>
        <begin position="58"/>
        <end position="70"/>
    </location>
</feature>
<dbReference type="EMBL" id="KN823036">
    <property type="protein sequence ID" value="KIO25765.1"/>
    <property type="molecule type" value="Genomic_DNA"/>
</dbReference>
<name>A0A0C3Q7V6_9AGAM</name>